<dbReference type="PANTHER" id="PTHR37781:SF1">
    <property type="entry name" value="ADR380WP"/>
    <property type="match status" value="1"/>
</dbReference>
<dbReference type="PANTHER" id="PTHR37781">
    <property type="entry name" value="TFIIH COMPLEX SUBUNIT"/>
    <property type="match status" value="1"/>
</dbReference>
<organism evidence="2 3">
    <name type="scientific">Penicillium frequentans</name>
    <dbReference type="NCBI Taxonomy" id="3151616"/>
    <lineage>
        <taxon>Eukaryota</taxon>
        <taxon>Fungi</taxon>
        <taxon>Dikarya</taxon>
        <taxon>Ascomycota</taxon>
        <taxon>Pezizomycotina</taxon>
        <taxon>Eurotiomycetes</taxon>
        <taxon>Eurotiomycetidae</taxon>
        <taxon>Eurotiales</taxon>
        <taxon>Aspergillaceae</taxon>
        <taxon>Penicillium</taxon>
    </lineage>
</organism>
<evidence type="ECO:0000313" key="3">
    <source>
        <dbReference type="Proteomes" id="UP001220324"/>
    </source>
</evidence>
<name>A0AAD6GAW9_9EURO</name>
<proteinExistence type="predicted"/>
<reference evidence="2 3" key="1">
    <citation type="journal article" date="2023" name="IMA Fungus">
        <title>Comparative genomic study of the Penicillium genus elucidates a diverse pangenome and 15 lateral gene transfer events.</title>
        <authorList>
            <person name="Petersen C."/>
            <person name="Sorensen T."/>
            <person name="Nielsen M.R."/>
            <person name="Sondergaard T.E."/>
            <person name="Sorensen J.L."/>
            <person name="Fitzpatrick D.A."/>
            <person name="Frisvad J.C."/>
            <person name="Nielsen K.L."/>
        </authorList>
    </citation>
    <scope>NUCLEOTIDE SEQUENCE [LARGE SCALE GENOMIC DNA]</scope>
    <source>
        <strain evidence="2 3">IBT 35679</strain>
    </source>
</reference>
<feature type="compositionally biased region" description="Acidic residues" evidence="1">
    <location>
        <begin position="8"/>
        <end position="20"/>
    </location>
</feature>
<dbReference type="EMBL" id="JAQIZZ010000007">
    <property type="protein sequence ID" value="KAJ5532070.1"/>
    <property type="molecule type" value="Genomic_DNA"/>
</dbReference>
<dbReference type="InterPro" id="IPR031349">
    <property type="entry name" value="Tfb6"/>
</dbReference>
<evidence type="ECO:0000313" key="2">
    <source>
        <dbReference type="EMBL" id="KAJ5532070.1"/>
    </source>
</evidence>
<feature type="compositionally biased region" description="Polar residues" evidence="1">
    <location>
        <begin position="32"/>
        <end position="44"/>
    </location>
</feature>
<dbReference type="Pfam" id="PF17110">
    <property type="entry name" value="TFB6"/>
    <property type="match status" value="1"/>
</dbReference>
<dbReference type="AlphaFoldDB" id="A0AAD6GAW9"/>
<dbReference type="Proteomes" id="UP001220324">
    <property type="component" value="Unassembled WGS sequence"/>
</dbReference>
<dbReference type="GO" id="GO:0005675">
    <property type="term" value="C:transcription factor TFIIH holo complex"/>
    <property type="evidence" value="ECO:0007669"/>
    <property type="project" value="TreeGrafter"/>
</dbReference>
<feature type="region of interest" description="Disordered" evidence="1">
    <location>
        <begin position="1"/>
        <end position="44"/>
    </location>
</feature>
<protein>
    <submittedName>
        <fullName evidence="2">Uncharacterized protein</fullName>
    </submittedName>
</protein>
<accession>A0AAD6GAW9</accession>
<gene>
    <name evidence="2" type="ORF">N7494_008622</name>
</gene>
<sequence>MSSTGAPEETDTESDVEFEDVPLAAAPKSAPETDNNSTSSVHSVSFQTEPPLWVPMLSLPEQRAEPLRPGSTEETQLRGRLSTGIERINYRHMKSEMGMDGSETRASEKRFENFSQLAREVGSLVDSLWASATPSIQVEGLITLAGITEMALPTYKFDPEATLTILHKFDSIFAALCTGQHPITKEPIPGAAADHPLVTQTQKVRIRSLAETTRYKIFSCLESSGSSSFSELNENGNVVYDDEPLGADAPMQPWLMEAAKVYDQTLMLLADQGEGDDLDGGFSAD</sequence>
<evidence type="ECO:0000256" key="1">
    <source>
        <dbReference type="SAM" id="MobiDB-lite"/>
    </source>
</evidence>
<keyword evidence="3" id="KW-1185">Reference proteome</keyword>
<comment type="caution">
    <text evidence="2">The sequence shown here is derived from an EMBL/GenBank/DDBJ whole genome shotgun (WGS) entry which is preliminary data.</text>
</comment>